<keyword evidence="1" id="KW-0175">Coiled coil</keyword>
<dbReference type="Gene3D" id="1.25.40.10">
    <property type="entry name" value="Tetratricopeptide repeat domain"/>
    <property type="match status" value="1"/>
</dbReference>
<gene>
    <name evidence="3" type="ORF">CPELLU_LOCUS2778</name>
</gene>
<dbReference type="GO" id="GO:0004674">
    <property type="term" value="F:protein serine/threonine kinase activity"/>
    <property type="evidence" value="ECO:0007669"/>
    <property type="project" value="TreeGrafter"/>
</dbReference>
<feature type="domain" description="Protein kinase" evidence="2">
    <location>
        <begin position="61"/>
        <end position="390"/>
    </location>
</feature>
<dbReference type="InterPro" id="IPR011990">
    <property type="entry name" value="TPR-like_helical_dom_sf"/>
</dbReference>
<proteinExistence type="predicted"/>
<dbReference type="Gene3D" id="1.20.930.20">
    <property type="entry name" value="Adaptor protein Cbl, N-terminal domain"/>
    <property type="match status" value="1"/>
</dbReference>
<sequence>MDIAKFEIIDRVENAQHYKEACKYISSHVQKSLSLIVKYRARDANEKLKKDYEKVLIEIKEYLIKIDKPGPFAKRIIKWIKELFDADNVKAGIDKLLQKLDTATKNFYNSMILDIYIQIHKLNDNVTHNIMLILKGSSPTNKEINELKINLSSVIDCEDNKKAIRNNIQKRNLQEYLTKEKSIPWTTKLKIAEQIATGLSYCNSYNIFHHDVRSKNILLNKNLNAKLTNFEMSRKFEDESIKIKDLESLRLHCLSQLYTDKCEVYSFAILLWEISSYKIPLGNISYMKASEKVTSGKHPSPFSEDTSEQYKILQLFSLSSLVFTKSSVFDGSENVPLPYLFTSYYARLYLYKGTFEGIKKDEIRALQSFQRSADKGNDPDALYMISQFFLNEEHGYEYNNDKYKQFLKIAADKGSNDAQRKLTELENLQNRK</sequence>
<dbReference type="SUPFAM" id="SSF56112">
    <property type="entry name" value="Protein kinase-like (PK-like)"/>
    <property type="match status" value="1"/>
</dbReference>
<evidence type="ECO:0000313" key="4">
    <source>
        <dbReference type="Proteomes" id="UP000789759"/>
    </source>
</evidence>
<dbReference type="CDD" id="cd21037">
    <property type="entry name" value="MLKL_NTD"/>
    <property type="match status" value="1"/>
</dbReference>
<dbReference type="PROSITE" id="PS50011">
    <property type="entry name" value="PROTEIN_KINASE_DOM"/>
    <property type="match status" value="1"/>
</dbReference>
<dbReference type="InterPro" id="IPR001245">
    <property type="entry name" value="Ser-Thr/Tyr_kinase_cat_dom"/>
</dbReference>
<dbReference type="SUPFAM" id="SSF81901">
    <property type="entry name" value="HCP-like"/>
    <property type="match status" value="1"/>
</dbReference>
<evidence type="ECO:0000259" key="2">
    <source>
        <dbReference type="PROSITE" id="PS50011"/>
    </source>
</evidence>
<dbReference type="InterPro" id="IPR036537">
    <property type="entry name" value="Adaptor_Cbl_N_dom_sf"/>
</dbReference>
<reference evidence="3" key="1">
    <citation type="submission" date="2021-06" db="EMBL/GenBank/DDBJ databases">
        <authorList>
            <person name="Kallberg Y."/>
            <person name="Tangrot J."/>
            <person name="Rosling A."/>
        </authorList>
    </citation>
    <scope>NUCLEOTIDE SEQUENCE</scope>
    <source>
        <strain evidence="3">FL966</strain>
    </source>
</reference>
<protein>
    <submittedName>
        <fullName evidence="3">832_t:CDS:1</fullName>
    </submittedName>
</protein>
<feature type="coiled-coil region" evidence="1">
    <location>
        <begin position="45"/>
        <end position="106"/>
    </location>
</feature>
<dbReference type="PROSITE" id="PS00109">
    <property type="entry name" value="PROTEIN_KINASE_TYR"/>
    <property type="match status" value="1"/>
</dbReference>
<accession>A0A9N9F3I9</accession>
<dbReference type="OrthoDB" id="2314769at2759"/>
<dbReference type="InterPro" id="IPR008266">
    <property type="entry name" value="Tyr_kinase_AS"/>
</dbReference>
<evidence type="ECO:0000313" key="3">
    <source>
        <dbReference type="EMBL" id="CAG8508107.1"/>
    </source>
</evidence>
<dbReference type="InterPro" id="IPR000719">
    <property type="entry name" value="Prot_kinase_dom"/>
</dbReference>
<name>A0A9N9F3I9_9GLOM</name>
<dbReference type="GO" id="GO:0007166">
    <property type="term" value="P:cell surface receptor signaling pathway"/>
    <property type="evidence" value="ECO:0007669"/>
    <property type="project" value="InterPro"/>
</dbReference>
<keyword evidence="4" id="KW-1185">Reference proteome</keyword>
<dbReference type="PANTHER" id="PTHR44329">
    <property type="entry name" value="SERINE/THREONINE-PROTEIN KINASE TNNI3K-RELATED"/>
    <property type="match status" value="1"/>
</dbReference>
<dbReference type="Proteomes" id="UP000789759">
    <property type="component" value="Unassembled WGS sequence"/>
</dbReference>
<dbReference type="Gene3D" id="1.10.510.10">
    <property type="entry name" value="Transferase(Phosphotransferase) domain 1"/>
    <property type="match status" value="1"/>
</dbReference>
<dbReference type="InterPro" id="IPR051681">
    <property type="entry name" value="Ser/Thr_Kinases-Pseudokinases"/>
</dbReference>
<dbReference type="EMBL" id="CAJVQA010001255">
    <property type="protein sequence ID" value="CAG8508107.1"/>
    <property type="molecule type" value="Genomic_DNA"/>
</dbReference>
<dbReference type="AlphaFoldDB" id="A0A9N9F3I9"/>
<organism evidence="3 4">
    <name type="scientific">Cetraspora pellucida</name>
    <dbReference type="NCBI Taxonomy" id="1433469"/>
    <lineage>
        <taxon>Eukaryota</taxon>
        <taxon>Fungi</taxon>
        <taxon>Fungi incertae sedis</taxon>
        <taxon>Mucoromycota</taxon>
        <taxon>Glomeromycotina</taxon>
        <taxon>Glomeromycetes</taxon>
        <taxon>Diversisporales</taxon>
        <taxon>Gigasporaceae</taxon>
        <taxon>Cetraspora</taxon>
    </lineage>
</organism>
<dbReference type="Pfam" id="PF07714">
    <property type="entry name" value="PK_Tyr_Ser-Thr"/>
    <property type="match status" value="1"/>
</dbReference>
<comment type="caution">
    <text evidence="3">The sequence shown here is derived from an EMBL/GenBank/DDBJ whole genome shotgun (WGS) entry which is preliminary data.</text>
</comment>
<dbReference type="InterPro" id="IPR011009">
    <property type="entry name" value="Kinase-like_dom_sf"/>
</dbReference>
<dbReference type="InterPro" id="IPR059179">
    <property type="entry name" value="MLKL-like_MCAfunc"/>
</dbReference>
<dbReference type="GO" id="GO:0005524">
    <property type="term" value="F:ATP binding"/>
    <property type="evidence" value="ECO:0007669"/>
    <property type="project" value="InterPro"/>
</dbReference>
<evidence type="ECO:0000256" key="1">
    <source>
        <dbReference type="SAM" id="Coils"/>
    </source>
</evidence>